<dbReference type="InterPro" id="IPR003765">
    <property type="entry name" value="NO3_reductase_chaperone_NarJ"/>
</dbReference>
<dbReference type="GO" id="GO:0051131">
    <property type="term" value="P:chaperone-mediated protein complex assembly"/>
    <property type="evidence" value="ECO:0007669"/>
    <property type="project" value="InterPro"/>
</dbReference>
<dbReference type="Gene3D" id="1.10.3480.10">
    <property type="entry name" value="TorD-like"/>
    <property type="match status" value="1"/>
</dbReference>
<dbReference type="Pfam" id="PF02613">
    <property type="entry name" value="Nitrate_red_del"/>
    <property type="match status" value="1"/>
</dbReference>
<dbReference type="InterPro" id="IPR020945">
    <property type="entry name" value="DMSO/NO3_reduct_chaperone"/>
</dbReference>
<dbReference type="InterPro" id="IPR036411">
    <property type="entry name" value="TorD-like_sf"/>
</dbReference>
<name>A0A1H4GGC8_9GAMM</name>
<keyword evidence="4" id="KW-1185">Reference proteome</keyword>
<organism evidence="3 4">
    <name type="scientific">Thiothrix caldifontis</name>
    <dbReference type="NCBI Taxonomy" id="525918"/>
    <lineage>
        <taxon>Bacteria</taxon>
        <taxon>Pseudomonadati</taxon>
        <taxon>Pseudomonadota</taxon>
        <taxon>Gammaproteobacteria</taxon>
        <taxon>Thiotrichales</taxon>
        <taxon>Thiotrichaceae</taxon>
        <taxon>Thiothrix</taxon>
    </lineage>
</organism>
<dbReference type="PANTHER" id="PTHR43680:SF2">
    <property type="entry name" value="NITRATE REDUCTASE MOLYBDENUM COFACTOR ASSEMBLY CHAPERONE NARJ"/>
    <property type="match status" value="1"/>
</dbReference>
<evidence type="ECO:0000256" key="2">
    <source>
        <dbReference type="SAM" id="MobiDB-lite"/>
    </source>
</evidence>
<protein>
    <submittedName>
        <fullName evidence="3">Respiratory nitrate reductase chaperone NarJ</fullName>
    </submittedName>
</protein>
<dbReference type="GO" id="GO:0051082">
    <property type="term" value="F:unfolded protein binding"/>
    <property type="evidence" value="ECO:0007669"/>
    <property type="project" value="InterPro"/>
</dbReference>
<dbReference type="SUPFAM" id="SSF89155">
    <property type="entry name" value="TorD-like"/>
    <property type="match status" value="1"/>
</dbReference>
<proteinExistence type="predicted"/>
<dbReference type="STRING" id="525918.SAMN05660964_03475"/>
<reference evidence="3 4" key="1">
    <citation type="submission" date="2016-10" db="EMBL/GenBank/DDBJ databases">
        <authorList>
            <person name="de Groot N.N."/>
        </authorList>
    </citation>
    <scope>NUCLEOTIDE SEQUENCE [LARGE SCALE GENOMIC DNA]</scope>
    <source>
        <strain evidence="3 4">DSM 21228</strain>
    </source>
</reference>
<evidence type="ECO:0000313" key="3">
    <source>
        <dbReference type="EMBL" id="SEB08614.1"/>
    </source>
</evidence>
<dbReference type="EMBL" id="FNQP01000033">
    <property type="protein sequence ID" value="SEB08614.1"/>
    <property type="molecule type" value="Genomic_DNA"/>
</dbReference>
<evidence type="ECO:0000313" key="4">
    <source>
        <dbReference type="Proteomes" id="UP000199397"/>
    </source>
</evidence>
<sequence length="227" mass="25490">MIKIFAVLARLMDYPTAELIESRSALIDVVREETRLPVSLRDSLTAFIQQLGTGDLLDAQEDYVSLFDRGRSLSLLLFEHVHGESRDRGQAMVDLLQQYRDAGLELSVKELPDYIPLYLEYLATRSEAEAAQGLGDVHPILALLSARLQERGSNYHLLFDALLAMIGIQPNMGELRGKVATEPRDDTAAAMDKVWEEEMVAFVEDKGASCRPTQSTNQTHTLHFREN</sequence>
<dbReference type="GO" id="GO:0042128">
    <property type="term" value="P:nitrate assimilation"/>
    <property type="evidence" value="ECO:0007669"/>
    <property type="project" value="UniProtKB-KW"/>
</dbReference>
<dbReference type="OrthoDB" id="8478585at2"/>
<feature type="region of interest" description="Disordered" evidence="2">
    <location>
        <begin position="206"/>
        <end position="227"/>
    </location>
</feature>
<dbReference type="NCBIfam" id="TIGR00684">
    <property type="entry name" value="narJ"/>
    <property type="match status" value="1"/>
</dbReference>
<evidence type="ECO:0000256" key="1">
    <source>
        <dbReference type="ARBA" id="ARBA00023063"/>
    </source>
</evidence>
<accession>A0A1H4GGC8</accession>
<keyword evidence="1" id="KW-0534">Nitrate assimilation</keyword>
<dbReference type="Proteomes" id="UP000199397">
    <property type="component" value="Unassembled WGS sequence"/>
</dbReference>
<dbReference type="AlphaFoldDB" id="A0A1H4GGC8"/>
<dbReference type="PANTHER" id="PTHR43680">
    <property type="entry name" value="NITRATE REDUCTASE MOLYBDENUM COFACTOR ASSEMBLY CHAPERONE"/>
    <property type="match status" value="1"/>
</dbReference>
<feature type="compositionally biased region" description="Polar residues" evidence="2">
    <location>
        <begin position="211"/>
        <end position="221"/>
    </location>
</feature>
<dbReference type="GO" id="GO:0016530">
    <property type="term" value="F:metallochaperone activity"/>
    <property type="evidence" value="ECO:0007669"/>
    <property type="project" value="TreeGrafter"/>
</dbReference>
<dbReference type="RefSeq" id="WP_093070677.1">
    <property type="nucleotide sequence ID" value="NZ_FNQP01000033.1"/>
</dbReference>
<gene>
    <name evidence="3" type="ORF">SAMN05660964_03475</name>
</gene>